<evidence type="ECO:0000313" key="2">
    <source>
        <dbReference type="EMBL" id="MCA9392359.1"/>
    </source>
</evidence>
<evidence type="ECO:0000313" key="3">
    <source>
        <dbReference type="Proteomes" id="UP000751518"/>
    </source>
</evidence>
<reference evidence="2" key="2">
    <citation type="journal article" date="2021" name="Microbiome">
        <title>Successional dynamics and alternative stable states in a saline activated sludge microbial community over 9 years.</title>
        <authorList>
            <person name="Wang Y."/>
            <person name="Ye J."/>
            <person name="Ju F."/>
            <person name="Liu L."/>
            <person name="Boyd J.A."/>
            <person name="Deng Y."/>
            <person name="Parks D.H."/>
            <person name="Jiang X."/>
            <person name="Yin X."/>
            <person name="Woodcroft B.J."/>
            <person name="Tyson G.W."/>
            <person name="Hugenholtz P."/>
            <person name="Polz M.F."/>
            <person name="Zhang T."/>
        </authorList>
    </citation>
    <scope>NUCLEOTIDE SEQUENCE</scope>
    <source>
        <strain evidence="2">HKST-UBA03</strain>
    </source>
</reference>
<gene>
    <name evidence="2" type="ORF">KC614_04125</name>
</gene>
<feature type="transmembrane region" description="Helical" evidence="1">
    <location>
        <begin position="76"/>
        <end position="92"/>
    </location>
</feature>
<feature type="transmembrane region" description="Helical" evidence="1">
    <location>
        <begin position="98"/>
        <end position="118"/>
    </location>
</feature>
<keyword evidence="1" id="KW-0812">Transmembrane</keyword>
<evidence type="ECO:0000256" key="1">
    <source>
        <dbReference type="SAM" id="Phobius"/>
    </source>
</evidence>
<sequence length="122" mass="13603">MKIKNYAKELLVLLGLIVLSITVLNPGGFVMIEMVHMSLLVAISAIVMYYIAAVWRQKARDEREETHYAKAGRNSFLIGVAILTIGIVYQSLNHDLDPILIVTLAGMLIAKIVSIVMYSERN</sequence>
<organism evidence="2 3">
    <name type="scientific">candidate division WWE3 bacterium</name>
    <dbReference type="NCBI Taxonomy" id="2053526"/>
    <lineage>
        <taxon>Bacteria</taxon>
        <taxon>Katanobacteria</taxon>
    </lineage>
</organism>
<dbReference type="Proteomes" id="UP000751518">
    <property type="component" value="Unassembled WGS sequence"/>
</dbReference>
<feature type="transmembrane region" description="Helical" evidence="1">
    <location>
        <begin position="36"/>
        <end position="55"/>
    </location>
</feature>
<comment type="caution">
    <text evidence="2">The sequence shown here is derived from an EMBL/GenBank/DDBJ whole genome shotgun (WGS) entry which is preliminary data.</text>
</comment>
<dbReference type="AlphaFoldDB" id="A0A955LKV7"/>
<reference evidence="2" key="1">
    <citation type="submission" date="2020-04" db="EMBL/GenBank/DDBJ databases">
        <authorList>
            <person name="Zhang T."/>
        </authorList>
    </citation>
    <scope>NUCLEOTIDE SEQUENCE</scope>
    <source>
        <strain evidence="2">HKST-UBA03</strain>
    </source>
</reference>
<dbReference type="EMBL" id="JAGQKZ010000043">
    <property type="protein sequence ID" value="MCA9392359.1"/>
    <property type="molecule type" value="Genomic_DNA"/>
</dbReference>
<name>A0A955LKV7_UNCKA</name>
<protein>
    <submittedName>
        <fullName evidence="2">Uncharacterized protein</fullName>
    </submittedName>
</protein>
<proteinExistence type="predicted"/>
<accession>A0A955LKV7</accession>
<keyword evidence="1" id="KW-0472">Membrane</keyword>
<keyword evidence="1" id="KW-1133">Transmembrane helix</keyword>